<proteinExistence type="predicted"/>
<dbReference type="AlphaFoldDB" id="W2LKA2"/>
<organism evidence="2">
    <name type="scientific">Phytophthora nicotianae</name>
    <name type="common">Potato buckeye rot agent</name>
    <name type="synonym">Phytophthora parasitica</name>
    <dbReference type="NCBI Taxonomy" id="4792"/>
    <lineage>
        <taxon>Eukaryota</taxon>
        <taxon>Sar</taxon>
        <taxon>Stramenopiles</taxon>
        <taxon>Oomycota</taxon>
        <taxon>Peronosporomycetes</taxon>
        <taxon>Peronosporales</taxon>
        <taxon>Peronosporaceae</taxon>
        <taxon>Phytophthora</taxon>
    </lineage>
</organism>
<dbReference type="OrthoDB" id="121385at2759"/>
<dbReference type="Proteomes" id="UP000054423">
    <property type="component" value="Unassembled WGS sequence"/>
</dbReference>
<feature type="non-terminal residue" evidence="2">
    <location>
        <position position="1"/>
    </location>
</feature>
<dbReference type="InterPro" id="IPR004875">
    <property type="entry name" value="DDE_SF_endonuclease_dom"/>
</dbReference>
<dbReference type="GO" id="GO:0003676">
    <property type="term" value="F:nucleic acid binding"/>
    <property type="evidence" value="ECO:0007669"/>
    <property type="project" value="InterPro"/>
</dbReference>
<gene>
    <name evidence="2" type="ORF">L917_05584</name>
</gene>
<accession>W2LKA2</accession>
<sequence>ENSGRCSVFLCASATGEKLPPFVVFASVPGCRIANEVMAPSLGSSAVEHTVQPKAWCHHGIMVEWIEKVGFYFFIFKFGFKVFVCAFRSGDLLCLDVGCCFWITSRSTK</sequence>
<name>W2LKA2_PHYNI</name>
<feature type="domain" description="DDE-1" evidence="1">
    <location>
        <begin position="5"/>
        <end position="69"/>
    </location>
</feature>
<dbReference type="Pfam" id="PF03184">
    <property type="entry name" value="DDE_1"/>
    <property type="match status" value="1"/>
</dbReference>
<protein>
    <recommendedName>
        <fullName evidence="1">DDE-1 domain-containing protein</fullName>
    </recommendedName>
</protein>
<dbReference type="VEuPathDB" id="FungiDB:PPTG_22563"/>
<evidence type="ECO:0000313" key="2">
    <source>
        <dbReference type="EMBL" id="ETL97060.1"/>
    </source>
</evidence>
<evidence type="ECO:0000259" key="1">
    <source>
        <dbReference type="Pfam" id="PF03184"/>
    </source>
</evidence>
<dbReference type="EMBL" id="KI678779">
    <property type="protein sequence ID" value="ETL97060.1"/>
    <property type="molecule type" value="Genomic_DNA"/>
</dbReference>
<reference evidence="2" key="1">
    <citation type="submission" date="2013-11" db="EMBL/GenBank/DDBJ databases">
        <title>The Genome Sequence of Phytophthora parasitica CHvinca01.</title>
        <authorList>
            <consortium name="The Broad Institute Genomics Platform"/>
            <person name="Russ C."/>
            <person name="Tyler B."/>
            <person name="Panabieres F."/>
            <person name="Shan W."/>
            <person name="Tripathy S."/>
            <person name="Grunwald N."/>
            <person name="Machado M."/>
            <person name="Johnson C.S."/>
            <person name="Arredondo F."/>
            <person name="Hong C."/>
            <person name="Coffey M."/>
            <person name="Young S.K."/>
            <person name="Zeng Q."/>
            <person name="Gargeya S."/>
            <person name="Fitzgerald M."/>
            <person name="Abouelleil A."/>
            <person name="Alvarado L."/>
            <person name="Chapman S.B."/>
            <person name="Gainer-Dewar J."/>
            <person name="Goldberg J."/>
            <person name="Griggs A."/>
            <person name="Gujja S."/>
            <person name="Hansen M."/>
            <person name="Howarth C."/>
            <person name="Imamovic A."/>
            <person name="Ireland A."/>
            <person name="Larimer J."/>
            <person name="McCowan C."/>
            <person name="Murphy C."/>
            <person name="Pearson M."/>
            <person name="Poon T.W."/>
            <person name="Priest M."/>
            <person name="Roberts A."/>
            <person name="Saif S."/>
            <person name="Shea T."/>
            <person name="Sykes S."/>
            <person name="Wortman J."/>
            <person name="Nusbaum C."/>
            <person name="Birren B."/>
        </authorList>
    </citation>
    <scope>NUCLEOTIDE SEQUENCE [LARGE SCALE GENOMIC DNA]</scope>
    <source>
        <strain evidence="2">CHvinca01</strain>
    </source>
</reference>